<evidence type="ECO:0000256" key="1">
    <source>
        <dbReference type="SAM" id="SignalP"/>
    </source>
</evidence>
<evidence type="ECO:0000313" key="2">
    <source>
        <dbReference type="EMBL" id="MDR6532954.1"/>
    </source>
</evidence>
<dbReference type="RefSeq" id="WP_056758620.1">
    <property type="nucleotide sequence ID" value="NZ_JAVDRL010000011.1"/>
</dbReference>
<keyword evidence="3" id="KW-1185">Reference proteome</keyword>
<comment type="caution">
    <text evidence="2">The sequence shown here is derived from an EMBL/GenBank/DDBJ whole genome shotgun (WGS) entry which is preliminary data.</text>
</comment>
<gene>
    <name evidence="2" type="ORF">J2800_003715</name>
</gene>
<accession>A0ABU1N3C6</accession>
<feature type="signal peptide" evidence="1">
    <location>
        <begin position="1"/>
        <end position="23"/>
    </location>
</feature>
<sequence length="232" mass="23618">MKKLGHLFILAAALAAVAGSAQAQTGQPPPPPTRLYGTEQYNMREYSSVNRPTARLTPRESGNPMVVRAAAKVAAELHAPCEVIDAAPLSTRPSSRPEYEIVCKDALGWIISQGPDGKPQLNDCLALDTGALAAGKAWPKGMVCSLPGNAAPVAGLKPLAAKASSACTVADGTFLGGGGDPPIRRYEIACKGGGGYIVDAPAPGSTAPLSSLTCDEAKAAGVACTLADKKRG</sequence>
<proteinExistence type="predicted"/>
<protein>
    <submittedName>
        <fullName evidence="2">Uncharacterized protein</fullName>
    </submittedName>
</protein>
<name>A0ABU1N3C6_9CAUL</name>
<evidence type="ECO:0000313" key="3">
    <source>
        <dbReference type="Proteomes" id="UP001262754"/>
    </source>
</evidence>
<reference evidence="2 3" key="1">
    <citation type="submission" date="2023-07" db="EMBL/GenBank/DDBJ databases">
        <title>Sorghum-associated microbial communities from plants grown in Nebraska, USA.</title>
        <authorList>
            <person name="Schachtman D."/>
        </authorList>
    </citation>
    <scope>NUCLEOTIDE SEQUENCE [LARGE SCALE GENOMIC DNA]</scope>
    <source>
        <strain evidence="2 3">DS2154</strain>
    </source>
</reference>
<keyword evidence="1" id="KW-0732">Signal</keyword>
<dbReference type="Proteomes" id="UP001262754">
    <property type="component" value="Unassembled WGS sequence"/>
</dbReference>
<dbReference type="EMBL" id="JAVDRL010000011">
    <property type="protein sequence ID" value="MDR6532954.1"/>
    <property type="molecule type" value="Genomic_DNA"/>
</dbReference>
<feature type="chain" id="PRO_5046706940" evidence="1">
    <location>
        <begin position="24"/>
        <end position="232"/>
    </location>
</feature>
<organism evidence="2 3">
    <name type="scientific">Caulobacter rhizosphaerae</name>
    <dbReference type="NCBI Taxonomy" id="2010972"/>
    <lineage>
        <taxon>Bacteria</taxon>
        <taxon>Pseudomonadati</taxon>
        <taxon>Pseudomonadota</taxon>
        <taxon>Alphaproteobacteria</taxon>
        <taxon>Caulobacterales</taxon>
        <taxon>Caulobacteraceae</taxon>
        <taxon>Caulobacter</taxon>
    </lineage>
</organism>